<dbReference type="AlphaFoldDB" id="A0A151AWL6"/>
<evidence type="ECO:0000313" key="2">
    <source>
        <dbReference type="Proteomes" id="UP000075670"/>
    </source>
</evidence>
<protein>
    <submittedName>
        <fullName evidence="1">Uncharacterized protein</fullName>
    </submittedName>
</protein>
<accession>A0A151AWL6</accession>
<organism evidence="1 2">
    <name type="scientific">Moorella mulderi DSM 14980</name>
    <dbReference type="NCBI Taxonomy" id="1122241"/>
    <lineage>
        <taxon>Bacteria</taxon>
        <taxon>Bacillati</taxon>
        <taxon>Bacillota</taxon>
        <taxon>Clostridia</taxon>
        <taxon>Neomoorellales</taxon>
        <taxon>Neomoorellaceae</taxon>
        <taxon>Neomoorella</taxon>
    </lineage>
</organism>
<dbReference type="PATRIC" id="fig|1122241.3.peg.2049"/>
<comment type="caution">
    <text evidence="1">The sequence shown here is derived from an EMBL/GenBank/DDBJ whole genome shotgun (WGS) entry which is preliminary data.</text>
</comment>
<gene>
    <name evidence="1" type="ORF">MOMUL_19270</name>
</gene>
<proteinExistence type="predicted"/>
<dbReference type="EMBL" id="LTBC01000006">
    <property type="protein sequence ID" value="KYH32045.1"/>
    <property type="molecule type" value="Genomic_DNA"/>
</dbReference>
<keyword evidence="2" id="KW-1185">Reference proteome</keyword>
<reference evidence="1 2" key="1">
    <citation type="submission" date="2016-02" db="EMBL/GenBank/DDBJ databases">
        <title>Genome sequence of Moorella mulderi DSM 14980.</title>
        <authorList>
            <person name="Poehlein A."/>
            <person name="Daniel R."/>
        </authorList>
    </citation>
    <scope>NUCLEOTIDE SEQUENCE [LARGE SCALE GENOMIC DNA]</scope>
    <source>
        <strain evidence="1 2">DSM 14980</strain>
    </source>
</reference>
<sequence length="93" mass="10170">MRGAGYAYPVRHGGVEFWCVDGSRPGPGQEALAWFAARLEEAGGRYEGGIVRFPGGQEFPVKVLDGVVAVGKWAARLEDLRVKPLRECLRAVR</sequence>
<dbReference type="Proteomes" id="UP000075670">
    <property type="component" value="Unassembled WGS sequence"/>
</dbReference>
<name>A0A151AWL6_9FIRM</name>
<evidence type="ECO:0000313" key="1">
    <source>
        <dbReference type="EMBL" id="KYH32045.1"/>
    </source>
</evidence>